<comment type="caution">
    <text evidence="4">The sequence shown here is derived from an EMBL/GenBank/DDBJ whole genome shotgun (WGS) entry which is preliminary data.</text>
</comment>
<dbReference type="RefSeq" id="WP_249322952.1">
    <property type="nucleotide sequence ID" value="NZ_JACRTK010000001.1"/>
</dbReference>
<keyword evidence="2" id="KW-0812">Transmembrane</keyword>
<dbReference type="PANTHER" id="PTHR22911">
    <property type="entry name" value="ACYL-MALONYL CONDENSING ENZYME-RELATED"/>
    <property type="match status" value="1"/>
</dbReference>
<comment type="similarity">
    <text evidence="1">Belongs to the EamA transporter family.</text>
</comment>
<evidence type="ECO:0000256" key="1">
    <source>
        <dbReference type="ARBA" id="ARBA00007362"/>
    </source>
</evidence>
<feature type="domain" description="EamA" evidence="3">
    <location>
        <begin position="142"/>
        <end position="272"/>
    </location>
</feature>
<dbReference type="Pfam" id="PF00892">
    <property type="entry name" value="EamA"/>
    <property type="match status" value="2"/>
</dbReference>
<gene>
    <name evidence="4" type="ORF">H8689_03100</name>
</gene>
<evidence type="ECO:0000313" key="4">
    <source>
        <dbReference type="EMBL" id="MBC8590126.1"/>
    </source>
</evidence>
<dbReference type="InterPro" id="IPR037185">
    <property type="entry name" value="EmrE-like"/>
</dbReference>
<feature type="transmembrane region" description="Helical" evidence="2">
    <location>
        <begin position="202"/>
        <end position="222"/>
    </location>
</feature>
<dbReference type="GO" id="GO:0016020">
    <property type="term" value="C:membrane"/>
    <property type="evidence" value="ECO:0007669"/>
    <property type="project" value="InterPro"/>
</dbReference>
<dbReference type="SUPFAM" id="SSF103481">
    <property type="entry name" value="Multidrug resistance efflux transporter EmrE"/>
    <property type="match status" value="2"/>
</dbReference>
<feature type="transmembrane region" description="Helical" evidence="2">
    <location>
        <begin position="117"/>
        <end position="133"/>
    </location>
</feature>
<feature type="transmembrane region" description="Helical" evidence="2">
    <location>
        <begin position="32"/>
        <end position="52"/>
    </location>
</feature>
<dbReference type="InterPro" id="IPR000620">
    <property type="entry name" value="EamA_dom"/>
</dbReference>
<keyword evidence="2" id="KW-0472">Membrane</keyword>
<feature type="transmembrane region" description="Helical" evidence="2">
    <location>
        <begin position="255"/>
        <end position="275"/>
    </location>
</feature>
<dbReference type="AlphaFoldDB" id="A0A926EWB4"/>
<feature type="transmembrane region" description="Helical" evidence="2">
    <location>
        <begin position="145"/>
        <end position="161"/>
    </location>
</feature>
<evidence type="ECO:0000313" key="5">
    <source>
        <dbReference type="Proteomes" id="UP000601522"/>
    </source>
</evidence>
<feature type="transmembrane region" description="Helical" evidence="2">
    <location>
        <begin position="229"/>
        <end position="249"/>
    </location>
</feature>
<evidence type="ECO:0000259" key="3">
    <source>
        <dbReference type="Pfam" id="PF00892"/>
    </source>
</evidence>
<keyword evidence="2" id="KW-1133">Transmembrane helix</keyword>
<feature type="transmembrane region" description="Helical" evidence="2">
    <location>
        <begin position="173"/>
        <end position="190"/>
    </location>
</feature>
<feature type="transmembrane region" description="Helical" evidence="2">
    <location>
        <begin position="91"/>
        <end position="110"/>
    </location>
</feature>
<reference evidence="4 5" key="1">
    <citation type="submission" date="2020-08" db="EMBL/GenBank/DDBJ databases">
        <title>Genome public.</title>
        <authorList>
            <person name="Liu C."/>
            <person name="Sun Q."/>
        </authorList>
    </citation>
    <scope>NUCLEOTIDE SEQUENCE [LARGE SCALE GENOMIC DNA]</scope>
    <source>
        <strain evidence="4 5">NSJ-26</strain>
    </source>
</reference>
<accession>A0A926EWB4</accession>
<dbReference type="Proteomes" id="UP000601522">
    <property type="component" value="Unassembled WGS sequence"/>
</dbReference>
<sequence length="284" mass="31590">MGVFLVLLSALSFALSSYYGKIITNTTTMSGVIASFSRFLIGTIIMFIYILYKRKSFKAPDIKPIFHRALHNSLAVILMSAAVKYTTITNVNMLNMTYPVFVILVAPFFLKEPVKKSTYIYLTIIMVGSYIVANPSFTNINFGDFLAFASAVIAAFSIMYLKKAQEKNEGYLIVFYVMLIGTIINIPFGYKDLLNYDVSGTIPVLLTGLLGFLGQVFITWGYKYVDSATGALVSTSRIIMGAIIGYLFLNEPLTPRIILGITLITGALIGISGFFTRYRERTER</sequence>
<dbReference type="EMBL" id="JACRTK010000001">
    <property type="protein sequence ID" value="MBC8590126.1"/>
    <property type="molecule type" value="Genomic_DNA"/>
</dbReference>
<feature type="domain" description="EamA" evidence="3">
    <location>
        <begin position="1"/>
        <end position="132"/>
    </location>
</feature>
<organism evidence="4 5">
    <name type="scientific">Wansuia hejianensis</name>
    <dbReference type="NCBI Taxonomy" id="2763667"/>
    <lineage>
        <taxon>Bacteria</taxon>
        <taxon>Bacillati</taxon>
        <taxon>Bacillota</taxon>
        <taxon>Clostridia</taxon>
        <taxon>Lachnospirales</taxon>
        <taxon>Lachnospiraceae</taxon>
        <taxon>Wansuia</taxon>
    </lineage>
</organism>
<name>A0A926EWB4_9FIRM</name>
<protein>
    <submittedName>
        <fullName evidence="4">DMT family transporter</fullName>
    </submittedName>
</protein>
<proteinExistence type="inferred from homology"/>
<evidence type="ECO:0000256" key="2">
    <source>
        <dbReference type="SAM" id="Phobius"/>
    </source>
</evidence>
<keyword evidence="5" id="KW-1185">Reference proteome</keyword>